<proteinExistence type="predicted"/>
<sequence length="49" mass="5047">MNPVSGGRPPNDSIVAIVSAVRIGAFVHPVASVLIFVAVVIFSAKKADE</sequence>
<dbReference type="AlphaFoldDB" id="A0A0E9TPC5"/>
<name>A0A0E9TPC5_ANGAN</name>
<reference evidence="2" key="2">
    <citation type="journal article" date="2015" name="Fish Shellfish Immunol.">
        <title>Early steps in the European eel (Anguilla anguilla)-Vibrio vulnificus interaction in the gills: Role of the RtxA13 toxin.</title>
        <authorList>
            <person name="Callol A."/>
            <person name="Pajuelo D."/>
            <person name="Ebbesson L."/>
            <person name="Teles M."/>
            <person name="MacKenzie S."/>
            <person name="Amaro C."/>
        </authorList>
    </citation>
    <scope>NUCLEOTIDE SEQUENCE</scope>
</reference>
<keyword evidence="1" id="KW-0812">Transmembrane</keyword>
<organism evidence="2">
    <name type="scientific">Anguilla anguilla</name>
    <name type="common">European freshwater eel</name>
    <name type="synonym">Muraena anguilla</name>
    <dbReference type="NCBI Taxonomy" id="7936"/>
    <lineage>
        <taxon>Eukaryota</taxon>
        <taxon>Metazoa</taxon>
        <taxon>Chordata</taxon>
        <taxon>Craniata</taxon>
        <taxon>Vertebrata</taxon>
        <taxon>Euteleostomi</taxon>
        <taxon>Actinopterygii</taxon>
        <taxon>Neopterygii</taxon>
        <taxon>Teleostei</taxon>
        <taxon>Anguilliformes</taxon>
        <taxon>Anguillidae</taxon>
        <taxon>Anguilla</taxon>
    </lineage>
</organism>
<evidence type="ECO:0000313" key="2">
    <source>
        <dbReference type="EMBL" id="JAH55426.1"/>
    </source>
</evidence>
<accession>A0A0E9TPC5</accession>
<dbReference type="EMBL" id="GBXM01053151">
    <property type="protein sequence ID" value="JAH55426.1"/>
    <property type="molecule type" value="Transcribed_RNA"/>
</dbReference>
<reference evidence="2" key="1">
    <citation type="submission" date="2014-11" db="EMBL/GenBank/DDBJ databases">
        <authorList>
            <person name="Amaro Gonzalez C."/>
        </authorList>
    </citation>
    <scope>NUCLEOTIDE SEQUENCE</scope>
</reference>
<protein>
    <submittedName>
        <fullName evidence="2">Uncharacterized protein</fullName>
    </submittedName>
</protein>
<keyword evidence="1" id="KW-1133">Transmembrane helix</keyword>
<feature type="transmembrane region" description="Helical" evidence="1">
    <location>
        <begin position="20"/>
        <end position="44"/>
    </location>
</feature>
<keyword evidence="1" id="KW-0472">Membrane</keyword>
<evidence type="ECO:0000256" key="1">
    <source>
        <dbReference type="SAM" id="Phobius"/>
    </source>
</evidence>